<evidence type="ECO:0000313" key="2">
    <source>
        <dbReference type="Proteomes" id="UP001230649"/>
    </source>
</evidence>
<dbReference type="Proteomes" id="UP001230649">
    <property type="component" value="Unassembled WGS sequence"/>
</dbReference>
<proteinExistence type="predicted"/>
<name>A0ACC2VIV8_9TREE</name>
<organism evidence="1 2">
    <name type="scientific">Naganishia adeliensis</name>
    <dbReference type="NCBI Taxonomy" id="92952"/>
    <lineage>
        <taxon>Eukaryota</taxon>
        <taxon>Fungi</taxon>
        <taxon>Dikarya</taxon>
        <taxon>Basidiomycota</taxon>
        <taxon>Agaricomycotina</taxon>
        <taxon>Tremellomycetes</taxon>
        <taxon>Filobasidiales</taxon>
        <taxon>Filobasidiaceae</taxon>
        <taxon>Naganishia</taxon>
    </lineage>
</organism>
<gene>
    <name evidence="1" type="ORF">QFC20_005889</name>
</gene>
<comment type="caution">
    <text evidence="1">The sequence shown here is derived from an EMBL/GenBank/DDBJ whole genome shotgun (WGS) entry which is preliminary data.</text>
</comment>
<protein>
    <submittedName>
        <fullName evidence="1">Uncharacterized protein</fullName>
    </submittedName>
</protein>
<sequence length="339" mass="36522">MPMILNIHTPTHSFALPYRQGESADGLIDRIARKAGVPKGDAVQALKDGRAGAGLRYEFDGGRWTLADDDDLEILLQRYNPESTSHITLHLTPPPSSAAASAAKPTNGLYKALAPSPQKESNGHGYVPSAPQTATSTTHHGHGHGLNARDFVARSARSIRSTVSRKSMSKQSVHPGTGAIVNVPQTIEGQESAGDKHKRMWKEFHAGNGVRTVVGKVGNVDNVRMLLKQGYRHVYVSRPFALKHGLIPKSSSMGTYGYAGLVNLGQIPITVGSKTASHPVMLSEETNFDCVLGRSWMEKMGIKTDPLDQTSVVYMDTGERIPCDVVVLKDANGEVITVT</sequence>
<accession>A0ACC2VIV8</accession>
<evidence type="ECO:0000313" key="1">
    <source>
        <dbReference type="EMBL" id="KAJ9098835.1"/>
    </source>
</evidence>
<reference evidence="1" key="1">
    <citation type="submission" date="2023-04" db="EMBL/GenBank/DDBJ databases">
        <title>Draft Genome sequencing of Naganishia species isolated from polar environments using Oxford Nanopore Technology.</title>
        <authorList>
            <person name="Leo P."/>
            <person name="Venkateswaran K."/>
        </authorList>
    </citation>
    <scope>NUCLEOTIDE SEQUENCE</scope>
    <source>
        <strain evidence="1">MNA-CCFEE 5262</strain>
    </source>
</reference>
<dbReference type="EMBL" id="JASBWS010000090">
    <property type="protein sequence ID" value="KAJ9098835.1"/>
    <property type="molecule type" value="Genomic_DNA"/>
</dbReference>
<keyword evidence="2" id="KW-1185">Reference proteome</keyword>